<dbReference type="EMBL" id="FWEW01000160">
    <property type="protein sequence ID" value="SLM33900.1"/>
    <property type="molecule type" value="Genomic_DNA"/>
</dbReference>
<feature type="region of interest" description="Disordered" evidence="1">
    <location>
        <begin position="145"/>
        <end position="164"/>
    </location>
</feature>
<feature type="region of interest" description="Disordered" evidence="1">
    <location>
        <begin position="534"/>
        <end position="589"/>
    </location>
</feature>
<evidence type="ECO:0000256" key="1">
    <source>
        <dbReference type="SAM" id="MobiDB-lite"/>
    </source>
</evidence>
<dbReference type="AlphaFoldDB" id="A0A1W5CSY7"/>
<feature type="compositionally biased region" description="Polar residues" evidence="1">
    <location>
        <begin position="387"/>
        <end position="398"/>
    </location>
</feature>
<feature type="region of interest" description="Disordered" evidence="1">
    <location>
        <begin position="468"/>
        <end position="503"/>
    </location>
</feature>
<reference evidence="3" key="1">
    <citation type="submission" date="2017-03" db="EMBL/GenBank/DDBJ databases">
        <authorList>
            <person name="Sharma R."/>
            <person name="Thines M."/>
        </authorList>
    </citation>
    <scope>NUCLEOTIDE SEQUENCE [LARGE SCALE GENOMIC DNA]</scope>
</reference>
<dbReference type="Proteomes" id="UP000192927">
    <property type="component" value="Unassembled WGS sequence"/>
</dbReference>
<feature type="region of interest" description="Disordered" evidence="1">
    <location>
        <begin position="369"/>
        <end position="410"/>
    </location>
</feature>
<evidence type="ECO:0000313" key="2">
    <source>
        <dbReference type="EMBL" id="SLM33900.1"/>
    </source>
</evidence>
<protein>
    <submittedName>
        <fullName evidence="2">Uncharacterized protein</fullName>
    </submittedName>
</protein>
<evidence type="ECO:0000313" key="3">
    <source>
        <dbReference type="Proteomes" id="UP000192927"/>
    </source>
</evidence>
<proteinExistence type="predicted"/>
<keyword evidence="3" id="KW-1185">Reference proteome</keyword>
<accession>A0A1W5CSY7</accession>
<sequence length="635" mass="68917">MPTYFARSSKVTLSIANLAKTTDPGPLDHRDAQTRNRLQTATSEISNGTVLKEMPIYTQDDRSHIRFLGEHRDMPFFMVRTGEYSLDSETHGRTVEDSNTLFPPASSTSSCDSVALIRSGTAYSSFTTPTPKLATDLAHSLEASREEEDGISHTTPVNHKSREPELTLSNIPQSRSTIIPEPHALTLTVFLSKSSFLKTYDRTLERYVTQDVKIDVFFNGELCASTYVPERYRGYANQQTELTQRFSGRRISRLAQRPWVLVPARVDGEGASGKNRRSTDGDSAKQRWEALSSALSVEAGKWGPNGYGELPVIGDYLTSLAKLEMPPEVKELQTSGSPNFGILDVVIIHGKGQKDDSSAAYLSEPTRLRVKESGSSAGQVSLPPPQQSSGGKLSTINDRPQCGKEDHSLSGTSITVASIPKTPHVAEKSFKGFSATEEQPKPKRARMAYHTVLTDKMTLAEEMAAIEASSKEESLDGPMMTTRSSFTSTASTNAPSTSASGNLVSTTPFSSFDDTEATLDTGILSFARKVTRSNSRGSLHLAPTETAQQATPSTTGESIKSPAAITRLARRRRPTASATEAAGAGPSNALWPTPALSKDCVITYAEGLTRQVKTERNGWFEEKGVLMGVRYLVGS</sequence>
<organism evidence="2 3">
    <name type="scientific">Lasallia pustulata</name>
    <dbReference type="NCBI Taxonomy" id="136370"/>
    <lineage>
        <taxon>Eukaryota</taxon>
        <taxon>Fungi</taxon>
        <taxon>Dikarya</taxon>
        <taxon>Ascomycota</taxon>
        <taxon>Pezizomycotina</taxon>
        <taxon>Lecanoromycetes</taxon>
        <taxon>OSLEUM clade</taxon>
        <taxon>Umbilicariomycetidae</taxon>
        <taxon>Umbilicariales</taxon>
        <taxon>Umbilicariaceae</taxon>
        <taxon>Lasallia</taxon>
    </lineage>
</organism>
<feature type="compositionally biased region" description="Low complexity" evidence="1">
    <location>
        <begin position="481"/>
        <end position="500"/>
    </location>
</feature>
<feature type="compositionally biased region" description="Polar residues" evidence="1">
    <location>
        <begin position="545"/>
        <end position="558"/>
    </location>
</feature>
<name>A0A1W5CSY7_9LECA</name>